<evidence type="ECO:0008006" key="3">
    <source>
        <dbReference type="Google" id="ProtNLM"/>
    </source>
</evidence>
<dbReference type="STRING" id="4155.A0A022R3C3"/>
<dbReference type="Proteomes" id="UP000030748">
    <property type="component" value="Unassembled WGS sequence"/>
</dbReference>
<dbReference type="EMBL" id="KI630629">
    <property type="protein sequence ID" value="EYU35147.1"/>
    <property type="molecule type" value="Genomic_DNA"/>
</dbReference>
<accession>A0A022R3C3</accession>
<feature type="non-terminal residue" evidence="1">
    <location>
        <position position="112"/>
    </location>
</feature>
<name>A0A022R3C3_ERYGU</name>
<reference evidence="1 2" key="1">
    <citation type="journal article" date="2013" name="Proc. Natl. Acad. Sci. U.S.A.">
        <title>Fine-scale variation in meiotic recombination in Mimulus inferred from population shotgun sequencing.</title>
        <authorList>
            <person name="Hellsten U."/>
            <person name="Wright K.M."/>
            <person name="Jenkins J."/>
            <person name="Shu S."/>
            <person name="Yuan Y."/>
            <person name="Wessler S.R."/>
            <person name="Schmutz J."/>
            <person name="Willis J.H."/>
            <person name="Rokhsar D.S."/>
        </authorList>
    </citation>
    <scope>NUCLEOTIDE SEQUENCE [LARGE SCALE GENOMIC DNA]</scope>
    <source>
        <strain evidence="2">cv. DUN x IM62</strain>
    </source>
</reference>
<dbReference type="AlphaFoldDB" id="A0A022R3C3"/>
<proteinExistence type="predicted"/>
<evidence type="ECO:0000313" key="1">
    <source>
        <dbReference type="EMBL" id="EYU35147.1"/>
    </source>
</evidence>
<gene>
    <name evidence="1" type="ORF">MIMGU_mgv1a0046522mg</name>
</gene>
<evidence type="ECO:0000313" key="2">
    <source>
        <dbReference type="Proteomes" id="UP000030748"/>
    </source>
</evidence>
<keyword evidence="2" id="KW-1185">Reference proteome</keyword>
<dbReference type="InterPro" id="IPR036188">
    <property type="entry name" value="FAD/NAD-bd_sf"/>
</dbReference>
<sequence length="112" mass="12300">MAEKSFKYVIVGGGVSAGYAAREFVKQGVQPGELAIISKEAGHGHDKILLLYAVKLLNYGYDGHTLDSYLAIVCCEINQANSNSTSVYRVLFTLFCSENSTKLFKHFTKSRA</sequence>
<protein>
    <recommendedName>
        <fullName evidence="3">FAD/NAD(P)-binding domain-containing protein</fullName>
    </recommendedName>
</protein>
<organism evidence="1 2">
    <name type="scientific">Erythranthe guttata</name>
    <name type="common">Yellow monkey flower</name>
    <name type="synonym">Mimulus guttatus</name>
    <dbReference type="NCBI Taxonomy" id="4155"/>
    <lineage>
        <taxon>Eukaryota</taxon>
        <taxon>Viridiplantae</taxon>
        <taxon>Streptophyta</taxon>
        <taxon>Embryophyta</taxon>
        <taxon>Tracheophyta</taxon>
        <taxon>Spermatophyta</taxon>
        <taxon>Magnoliopsida</taxon>
        <taxon>eudicotyledons</taxon>
        <taxon>Gunneridae</taxon>
        <taxon>Pentapetalae</taxon>
        <taxon>asterids</taxon>
        <taxon>lamiids</taxon>
        <taxon>Lamiales</taxon>
        <taxon>Phrymaceae</taxon>
        <taxon>Erythranthe</taxon>
    </lineage>
</organism>
<dbReference type="Gene3D" id="3.50.50.60">
    <property type="entry name" value="FAD/NAD(P)-binding domain"/>
    <property type="match status" value="1"/>
</dbReference>